<evidence type="ECO:0000256" key="7">
    <source>
        <dbReference type="SAM" id="MobiDB-lite"/>
    </source>
</evidence>
<reference evidence="9 10" key="1">
    <citation type="submission" date="2018-06" db="EMBL/GenBank/DDBJ databases">
        <title>Whole genome sequencing of Candida tropicalis (genome annotated by CSBL at Korea University).</title>
        <authorList>
            <person name="Ahn J."/>
        </authorList>
    </citation>
    <scope>NUCLEOTIDE SEQUENCE [LARGE SCALE GENOMIC DNA]</scope>
    <source>
        <strain evidence="9 10">ATCC 20962</strain>
    </source>
</reference>
<dbReference type="PRINTS" id="PR00619">
    <property type="entry name" value="GATAZNFINGER"/>
</dbReference>
<dbReference type="InterPro" id="IPR039355">
    <property type="entry name" value="Transcription_factor_GATA"/>
</dbReference>
<dbReference type="GO" id="GO:0005634">
    <property type="term" value="C:nucleus"/>
    <property type="evidence" value="ECO:0007669"/>
    <property type="project" value="UniProtKB-SubCell"/>
</dbReference>
<dbReference type="InterPro" id="IPR000679">
    <property type="entry name" value="Znf_GATA"/>
</dbReference>
<dbReference type="Pfam" id="PF00320">
    <property type="entry name" value="GATA"/>
    <property type="match status" value="1"/>
</dbReference>
<keyword evidence="5" id="KW-0539">Nucleus</keyword>
<keyword evidence="4" id="KW-0862">Zinc</keyword>
<feature type="compositionally biased region" description="Low complexity" evidence="7">
    <location>
        <begin position="174"/>
        <end position="208"/>
    </location>
</feature>
<dbReference type="GO" id="GO:0000978">
    <property type="term" value="F:RNA polymerase II cis-regulatory region sequence-specific DNA binding"/>
    <property type="evidence" value="ECO:0007669"/>
    <property type="project" value="TreeGrafter"/>
</dbReference>
<feature type="region of interest" description="Disordered" evidence="7">
    <location>
        <begin position="376"/>
        <end position="424"/>
    </location>
</feature>
<dbReference type="Gene3D" id="3.30.50.10">
    <property type="entry name" value="Erythroid Transcription Factor GATA-1, subunit A"/>
    <property type="match status" value="1"/>
</dbReference>
<keyword evidence="2" id="KW-0479">Metal-binding</keyword>
<keyword evidence="3 6" id="KW-0863">Zinc-finger</keyword>
<organism evidence="9 10">
    <name type="scientific">Candida viswanathii</name>
    <dbReference type="NCBI Taxonomy" id="5486"/>
    <lineage>
        <taxon>Eukaryota</taxon>
        <taxon>Fungi</taxon>
        <taxon>Dikarya</taxon>
        <taxon>Ascomycota</taxon>
        <taxon>Saccharomycotina</taxon>
        <taxon>Pichiomycetes</taxon>
        <taxon>Debaryomycetaceae</taxon>
        <taxon>Candida/Lodderomyces clade</taxon>
        <taxon>Candida</taxon>
    </lineage>
</organism>
<feature type="region of interest" description="Disordered" evidence="7">
    <location>
        <begin position="294"/>
        <end position="313"/>
    </location>
</feature>
<dbReference type="GO" id="GO:0045944">
    <property type="term" value="P:positive regulation of transcription by RNA polymerase II"/>
    <property type="evidence" value="ECO:0007669"/>
    <property type="project" value="TreeGrafter"/>
</dbReference>
<dbReference type="CDD" id="cd00202">
    <property type="entry name" value="ZnF_GATA"/>
    <property type="match status" value="1"/>
</dbReference>
<feature type="compositionally biased region" description="Low complexity" evidence="7">
    <location>
        <begin position="403"/>
        <end position="424"/>
    </location>
</feature>
<dbReference type="GO" id="GO:0008270">
    <property type="term" value="F:zinc ion binding"/>
    <property type="evidence" value="ECO:0007669"/>
    <property type="project" value="UniProtKB-KW"/>
</dbReference>
<name>A0A367YB55_9ASCO</name>
<evidence type="ECO:0000256" key="3">
    <source>
        <dbReference type="ARBA" id="ARBA00022771"/>
    </source>
</evidence>
<dbReference type="SUPFAM" id="SSF57716">
    <property type="entry name" value="Glucocorticoid receptor-like (DNA-binding domain)"/>
    <property type="match status" value="1"/>
</dbReference>
<evidence type="ECO:0000256" key="4">
    <source>
        <dbReference type="ARBA" id="ARBA00022833"/>
    </source>
</evidence>
<dbReference type="SMART" id="SM00401">
    <property type="entry name" value="ZnF_GATA"/>
    <property type="match status" value="1"/>
</dbReference>
<evidence type="ECO:0000313" key="9">
    <source>
        <dbReference type="EMBL" id="RCK63094.1"/>
    </source>
</evidence>
<dbReference type="PROSITE" id="PS50114">
    <property type="entry name" value="GATA_ZN_FINGER_2"/>
    <property type="match status" value="1"/>
</dbReference>
<dbReference type="PROSITE" id="PS00344">
    <property type="entry name" value="GATA_ZN_FINGER_1"/>
    <property type="match status" value="1"/>
</dbReference>
<dbReference type="STRING" id="5486.A0A367YB55"/>
<dbReference type="Proteomes" id="UP000253472">
    <property type="component" value="Unassembled WGS sequence"/>
</dbReference>
<feature type="region of interest" description="Disordered" evidence="7">
    <location>
        <begin position="157"/>
        <end position="217"/>
    </location>
</feature>
<dbReference type="PANTHER" id="PTHR10071:SF281">
    <property type="entry name" value="BOX A-BINDING FACTOR-RELATED"/>
    <property type="match status" value="1"/>
</dbReference>
<dbReference type="InterPro" id="IPR013088">
    <property type="entry name" value="Znf_NHR/GATA"/>
</dbReference>
<evidence type="ECO:0000256" key="5">
    <source>
        <dbReference type="ARBA" id="ARBA00023242"/>
    </source>
</evidence>
<accession>A0A367YB55</accession>
<dbReference type="GO" id="GO:0000981">
    <property type="term" value="F:DNA-binding transcription factor activity, RNA polymerase II-specific"/>
    <property type="evidence" value="ECO:0007669"/>
    <property type="project" value="TreeGrafter"/>
</dbReference>
<evidence type="ECO:0000313" key="10">
    <source>
        <dbReference type="Proteomes" id="UP000253472"/>
    </source>
</evidence>
<comment type="caution">
    <text evidence="9">The sequence shown here is derived from an EMBL/GenBank/DDBJ whole genome shotgun (WGS) entry which is preliminary data.</text>
</comment>
<evidence type="ECO:0000256" key="6">
    <source>
        <dbReference type="PROSITE-ProRule" id="PRU00094"/>
    </source>
</evidence>
<dbReference type="GO" id="GO:0000122">
    <property type="term" value="P:negative regulation of transcription by RNA polymerase II"/>
    <property type="evidence" value="ECO:0007669"/>
    <property type="project" value="TreeGrafter"/>
</dbReference>
<feature type="domain" description="GATA-type" evidence="8">
    <location>
        <begin position="216"/>
        <end position="271"/>
    </location>
</feature>
<dbReference type="OrthoDB" id="515401at2759"/>
<keyword evidence="10" id="KW-1185">Reference proteome</keyword>
<comment type="subcellular location">
    <subcellularLocation>
        <location evidence="1">Nucleus</location>
    </subcellularLocation>
</comment>
<feature type="compositionally biased region" description="Low complexity" evidence="7">
    <location>
        <begin position="1"/>
        <end position="17"/>
    </location>
</feature>
<dbReference type="EMBL" id="QLNQ01000024">
    <property type="protein sequence ID" value="RCK63094.1"/>
    <property type="molecule type" value="Genomic_DNA"/>
</dbReference>
<sequence>MYSPSSTSTSKTTPPESDMNFDTEKHKHNPQTASSTDMTHLQLQSQAPNVHELITDEDDVSLDIFKMYTKRYLPQQNQQQNQRISNLAWRISSNKSKIAKPLVRSNSVSTGSANYPTSTKLEARSNSIAKSLNEDVLNDANLDEFDYVAHIRKISQEEYSSEGPKSDKTKPAKSTSSNNNNNNFLSSYISSLESTLNQQKQQQQNQAQPALGSNQPKKVLQCTNCQTRTTPLWRKTNNGDLLCNACGLFYKLHGVLRPLNSDKKRKPVKKNDKMILNDNTSIFTGLNDNKFAKPQSTTIQSTSSRASHQPPTPQTFSVLGMSHGASSNTTATTNDDLMNFDSFLDFNISANNYSNNSHSDDIDKLLNMNLFQTEFSNQQSHQHHDELDLLDPNGLPPSASHSNDTTNDNTAANTSNSNTNNNWNWLEFSPAV</sequence>
<proteinExistence type="predicted"/>
<dbReference type="AlphaFoldDB" id="A0A367YB55"/>
<evidence type="ECO:0000256" key="2">
    <source>
        <dbReference type="ARBA" id="ARBA00022723"/>
    </source>
</evidence>
<protein>
    <submittedName>
        <fullName evidence="9">Nitrogen regulatory protein areA</fullName>
    </submittedName>
</protein>
<evidence type="ECO:0000259" key="8">
    <source>
        <dbReference type="PROSITE" id="PS50114"/>
    </source>
</evidence>
<gene>
    <name evidence="9" type="primary">areA</name>
    <name evidence="9" type="ORF">Cantr_09810</name>
</gene>
<dbReference type="PANTHER" id="PTHR10071">
    <property type="entry name" value="TRANSCRIPTION FACTOR GATA FAMILY MEMBER"/>
    <property type="match status" value="1"/>
</dbReference>
<evidence type="ECO:0000256" key="1">
    <source>
        <dbReference type="ARBA" id="ARBA00004123"/>
    </source>
</evidence>
<feature type="region of interest" description="Disordered" evidence="7">
    <location>
        <begin position="1"/>
        <end position="37"/>
    </location>
</feature>